<proteinExistence type="predicted"/>
<evidence type="ECO:0000313" key="1">
    <source>
        <dbReference type="EMBL" id="HJA90461.1"/>
    </source>
</evidence>
<name>A0A9D2I0H1_9LACT</name>
<gene>
    <name evidence="1" type="ORF">H9948_06690</name>
</gene>
<dbReference type="InterPro" id="IPR013324">
    <property type="entry name" value="RNA_pol_sigma_r3/r4-like"/>
</dbReference>
<reference evidence="1" key="2">
    <citation type="submission" date="2021-04" db="EMBL/GenBank/DDBJ databases">
        <authorList>
            <person name="Gilroy R."/>
        </authorList>
    </citation>
    <scope>NUCLEOTIDE SEQUENCE</scope>
    <source>
        <strain evidence="1">CHK171-505</strain>
    </source>
</reference>
<dbReference type="NCBIfam" id="TIGR01637">
    <property type="entry name" value="phage_arpU"/>
    <property type="match status" value="1"/>
</dbReference>
<dbReference type="InterPro" id="IPR006524">
    <property type="entry name" value="ArpU-like"/>
</dbReference>
<evidence type="ECO:0000313" key="2">
    <source>
        <dbReference type="Proteomes" id="UP000886856"/>
    </source>
</evidence>
<dbReference type="EMBL" id="DWYW01000152">
    <property type="protein sequence ID" value="HJA90461.1"/>
    <property type="molecule type" value="Genomic_DNA"/>
</dbReference>
<sequence length="137" mass="15744">MGFFKEVNFNATRANAKRTLKNYRRLKRIAGRSSIDIKSPIMDDMPKAPRHGNRVEDAIIQHADSQDELKAIESALQALSMTSEQILRLYFCKADRYSNQAIAYEVGYSLRSIEDYKAQALIEFAEAYKHGALLEYY</sequence>
<protein>
    <submittedName>
        <fullName evidence="1">Autolysin</fullName>
    </submittedName>
</protein>
<dbReference type="Proteomes" id="UP000886856">
    <property type="component" value="Unassembled WGS sequence"/>
</dbReference>
<comment type="caution">
    <text evidence="1">The sequence shown here is derived from an EMBL/GenBank/DDBJ whole genome shotgun (WGS) entry which is preliminary data.</text>
</comment>
<reference evidence="1" key="1">
    <citation type="journal article" date="2021" name="PeerJ">
        <title>Extensive microbial diversity within the chicken gut microbiome revealed by metagenomics and culture.</title>
        <authorList>
            <person name="Gilroy R."/>
            <person name="Ravi A."/>
            <person name="Getino M."/>
            <person name="Pursley I."/>
            <person name="Horton D.L."/>
            <person name="Alikhan N.F."/>
            <person name="Baker D."/>
            <person name="Gharbi K."/>
            <person name="Hall N."/>
            <person name="Watson M."/>
            <person name="Adriaenssens E.M."/>
            <person name="Foster-Nyarko E."/>
            <person name="Jarju S."/>
            <person name="Secka A."/>
            <person name="Antonio M."/>
            <person name="Oren A."/>
            <person name="Chaudhuri R.R."/>
            <person name="La Ragione R."/>
            <person name="Hildebrand F."/>
            <person name="Pallen M.J."/>
        </authorList>
    </citation>
    <scope>NUCLEOTIDE SEQUENCE</scope>
    <source>
        <strain evidence="1">CHK171-505</strain>
    </source>
</reference>
<organism evidence="1 2">
    <name type="scientific">Candidatus Jeotgalibaca merdavium</name>
    <dbReference type="NCBI Taxonomy" id="2838627"/>
    <lineage>
        <taxon>Bacteria</taxon>
        <taxon>Bacillati</taxon>
        <taxon>Bacillota</taxon>
        <taxon>Bacilli</taxon>
        <taxon>Lactobacillales</taxon>
        <taxon>Carnobacteriaceae</taxon>
        <taxon>Jeotgalibaca</taxon>
    </lineage>
</organism>
<dbReference type="InterPro" id="IPR036388">
    <property type="entry name" value="WH-like_DNA-bd_sf"/>
</dbReference>
<dbReference type="SUPFAM" id="SSF88659">
    <property type="entry name" value="Sigma3 and sigma4 domains of RNA polymerase sigma factors"/>
    <property type="match status" value="1"/>
</dbReference>
<dbReference type="AlphaFoldDB" id="A0A9D2I0H1"/>
<accession>A0A9D2I0H1</accession>
<dbReference type="Gene3D" id="1.10.10.10">
    <property type="entry name" value="Winged helix-like DNA-binding domain superfamily/Winged helix DNA-binding domain"/>
    <property type="match status" value="1"/>
</dbReference>